<dbReference type="InterPro" id="IPR036866">
    <property type="entry name" value="RibonucZ/Hydroxyglut_hydro"/>
</dbReference>
<feature type="domain" description="Metallo-beta-lactamase" evidence="1">
    <location>
        <begin position="22"/>
        <end position="211"/>
    </location>
</feature>
<evidence type="ECO:0000313" key="2">
    <source>
        <dbReference type="EMBL" id="PAV06247.1"/>
    </source>
</evidence>
<dbReference type="PANTHER" id="PTHR42951">
    <property type="entry name" value="METALLO-BETA-LACTAMASE DOMAIN-CONTAINING"/>
    <property type="match status" value="1"/>
</dbReference>
<evidence type="ECO:0000259" key="1">
    <source>
        <dbReference type="SMART" id="SM00849"/>
    </source>
</evidence>
<comment type="caution">
    <text evidence="2">The sequence shown here is derived from an EMBL/GenBank/DDBJ whole genome shotgun (WGS) entry which is preliminary data.</text>
</comment>
<dbReference type="SMART" id="SM00849">
    <property type="entry name" value="Lactamase_B"/>
    <property type="match status" value="1"/>
</dbReference>
<evidence type="ECO:0000313" key="3">
    <source>
        <dbReference type="Proteomes" id="UP000217784"/>
    </source>
</evidence>
<dbReference type="InterPro" id="IPR050855">
    <property type="entry name" value="NDM-1-like"/>
</dbReference>
<gene>
    <name evidence="2" type="ORF">ASJ80_15575</name>
</gene>
<dbReference type="EMBL" id="LMVM01000001">
    <property type="protein sequence ID" value="PAV06247.1"/>
    <property type="molecule type" value="Genomic_DNA"/>
</dbReference>
<dbReference type="SUPFAM" id="SSF56281">
    <property type="entry name" value="Metallo-hydrolase/oxidoreductase"/>
    <property type="match status" value="1"/>
</dbReference>
<dbReference type="AlphaFoldDB" id="A0A2A2HA41"/>
<sequence length="265" mass="29716">MEDWFKVKKVADKTWAIHDKTQVACYLVEGEEKALLIDTCWGLGNLEELVQSITPLPINVIITHGHPDHVCGAFQFSDLYISNEDKGMLNAFYNKQTRKQLIENRFKDQHSADFSKEKWINAELGSVSTIKEGDVFELGKRDLKVIAVPGHTHGSICLLDEENELLFSGDSVQTAPVLMHLDTSLPLSTYFDSIVHVCSFEEAYDKILPGHGKTPIDKAILNELIDGVSEILEGKLSGKPEQTFFGEGLVCKFNKTSIIYDENQL</sequence>
<accession>A0A2A2HA41</accession>
<dbReference type="Proteomes" id="UP000217784">
    <property type="component" value="Unassembled WGS sequence"/>
</dbReference>
<keyword evidence="3" id="KW-1185">Reference proteome</keyword>
<reference evidence="2 3" key="1">
    <citation type="journal article" date="2017" name="BMC Genomics">
        <title>Genomic analysis of methanogenic archaea reveals a shift towards energy conservation.</title>
        <authorList>
            <person name="Gilmore S.P."/>
            <person name="Henske J.K."/>
            <person name="Sexton J.A."/>
            <person name="Solomon K.V."/>
            <person name="Seppala S."/>
            <person name="Yoo J.I."/>
            <person name="Huyett L.M."/>
            <person name="Pressman A."/>
            <person name="Cogan J.Z."/>
            <person name="Kivenson V."/>
            <person name="Peng X."/>
            <person name="Tan Y."/>
            <person name="Valentine D.L."/>
            <person name="O'Malley M.A."/>
        </authorList>
    </citation>
    <scope>NUCLEOTIDE SEQUENCE [LARGE SCALE GENOMIC DNA]</scope>
    <source>
        <strain evidence="2 3">M.o.H.</strain>
    </source>
</reference>
<dbReference type="RefSeq" id="WP_069584623.1">
    <property type="nucleotide sequence ID" value="NZ_LMVM01000001.1"/>
</dbReference>
<proteinExistence type="predicted"/>
<dbReference type="Pfam" id="PF00753">
    <property type="entry name" value="Lactamase_B"/>
    <property type="match status" value="1"/>
</dbReference>
<dbReference type="OrthoDB" id="197151at2157"/>
<dbReference type="PANTHER" id="PTHR42951:SF22">
    <property type="entry name" value="METALLO BETA-LACTAMASE SUPERFAMILY LIPOPROTEIN"/>
    <property type="match status" value="1"/>
</dbReference>
<dbReference type="Gene3D" id="3.60.15.10">
    <property type="entry name" value="Ribonuclease Z/Hydroxyacylglutathione hydrolase-like"/>
    <property type="match status" value="1"/>
</dbReference>
<name>A0A2A2HA41_METBR</name>
<protein>
    <recommendedName>
        <fullName evidence="1">Metallo-beta-lactamase domain-containing protein</fullName>
    </recommendedName>
</protein>
<dbReference type="InterPro" id="IPR001279">
    <property type="entry name" value="Metallo-B-lactamas"/>
</dbReference>
<organism evidence="2 3">
    <name type="scientific">Methanobacterium bryantii</name>
    <dbReference type="NCBI Taxonomy" id="2161"/>
    <lineage>
        <taxon>Archaea</taxon>
        <taxon>Methanobacteriati</taxon>
        <taxon>Methanobacteriota</taxon>
        <taxon>Methanomada group</taxon>
        <taxon>Methanobacteria</taxon>
        <taxon>Methanobacteriales</taxon>
        <taxon>Methanobacteriaceae</taxon>
        <taxon>Methanobacterium</taxon>
    </lineage>
</organism>